<accession>A0A8S1BFM4</accession>
<organism evidence="1 2">
    <name type="scientific">Arctia plantaginis</name>
    <name type="common">Wood tiger moth</name>
    <name type="synonym">Phalaena plantaginis</name>
    <dbReference type="NCBI Taxonomy" id="874455"/>
    <lineage>
        <taxon>Eukaryota</taxon>
        <taxon>Metazoa</taxon>
        <taxon>Ecdysozoa</taxon>
        <taxon>Arthropoda</taxon>
        <taxon>Hexapoda</taxon>
        <taxon>Insecta</taxon>
        <taxon>Pterygota</taxon>
        <taxon>Neoptera</taxon>
        <taxon>Endopterygota</taxon>
        <taxon>Lepidoptera</taxon>
        <taxon>Glossata</taxon>
        <taxon>Ditrysia</taxon>
        <taxon>Noctuoidea</taxon>
        <taxon>Erebidae</taxon>
        <taxon>Arctiinae</taxon>
        <taxon>Arctia</taxon>
    </lineage>
</organism>
<dbReference type="Pfam" id="PF14646">
    <property type="entry name" value="MYCBPAP"/>
    <property type="match status" value="1"/>
</dbReference>
<evidence type="ECO:0000313" key="1">
    <source>
        <dbReference type="EMBL" id="CAB3257858.1"/>
    </source>
</evidence>
<keyword evidence="2" id="KW-1185">Reference proteome</keyword>
<dbReference type="InterPro" id="IPR013783">
    <property type="entry name" value="Ig-like_fold"/>
</dbReference>
<dbReference type="AlphaFoldDB" id="A0A8S1BFM4"/>
<dbReference type="InterPro" id="IPR032707">
    <property type="entry name" value="MYCBPAP"/>
</dbReference>
<dbReference type="PANTHER" id="PTHR48421:SF1">
    <property type="entry name" value="MYCBP-ASSOCIATED PROTEIN"/>
    <property type="match status" value="1"/>
</dbReference>
<evidence type="ECO:0000313" key="2">
    <source>
        <dbReference type="Proteomes" id="UP000494106"/>
    </source>
</evidence>
<evidence type="ECO:0008006" key="3">
    <source>
        <dbReference type="Google" id="ProtNLM"/>
    </source>
</evidence>
<proteinExistence type="predicted"/>
<dbReference type="OrthoDB" id="10263316at2759"/>
<sequence>MEKCKENQPLRPLTDTKDILSQISPDPELLVWEKWIQIRKEETTKLGKKLHRAPVDLAMNLPEKVREDIERKTALEYAQIQKKPATIRGSLFERPPKLKQCCYCAPVYEVHRTRAELGHPRIIEHVNVPTYIQKTELGMSGEPHRVNCQQLDAEYKKYREKREKDLKQNIKKIDPFKPSISQLMICGHKPKTPPPKIPKPPKISVDEPTSEAMVTISGVYAVKINNSIFYKEPHELSLNHLSKLKNQNGHEECLSWTYYFNAPAKRVGRGKLFLQNLGTVTLRYCWKKIKRQIQFIPTDVPEQVFFFNKNEDVLSPGQSKYICFTFISDRPGIYNEFWELCFFNVNFFTTTSDKFTIDLYADSVENAESMTRQVELLKCRIRNKTLYALCNEFVDEAFDRVFAIVPQIYPYKKYFIEGQLFVMKNPVCFYHQTEVTHMKEMYEKEMAPGQTWDLSISNWRKIMMEKRFDDRMKYFDVLKKSHSECLKPWYEGDQLIKDKYRAMNNLWCQFANNLDIEYERIRNNFIKTSDTEQSTDALQSVEILIDPLTEQKIHNIFYIHAYDHLVTTIELCAGVLSSLDSNKWIEFDFCQS</sequence>
<comment type="caution">
    <text evidence="1">The sequence shown here is derived from an EMBL/GenBank/DDBJ whole genome shotgun (WGS) entry which is preliminary data.</text>
</comment>
<dbReference type="Gene3D" id="2.60.40.10">
    <property type="entry name" value="Immunoglobulins"/>
    <property type="match status" value="1"/>
</dbReference>
<dbReference type="Proteomes" id="UP000494106">
    <property type="component" value="Unassembled WGS sequence"/>
</dbReference>
<protein>
    <recommendedName>
        <fullName evidence="3">MYCBP-associated protein</fullName>
    </recommendedName>
</protein>
<reference evidence="1 2" key="1">
    <citation type="submission" date="2020-04" db="EMBL/GenBank/DDBJ databases">
        <authorList>
            <person name="Wallbank WR R."/>
            <person name="Pardo Diaz C."/>
            <person name="Kozak K."/>
            <person name="Martin S."/>
            <person name="Jiggins C."/>
            <person name="Moest M."/>
            <person name="Warren A I."/>
            <person name="Byers J.R.P. K."/>
            <person name="Montejo-Kovacevich G."/>
            <person name="Yen C E."/>
        </authorList>
    </citation>
    <scope>NUCLEOTIDE SEQUENCE [LARGE SCALE GENOMIC DNA]</scope>
</reference>
<dbReference type="PANTHER" id="PTHR48421">
    <property type="entry name" value="MYCBP-ASSOCIATED PROTEIN"/>
    <property type="match status" value="1"/>
</dbReference>
<dbReference type="EMBL" id="CADEBC010000592">
    <property type="protein sequence ID" value="CAB3257858.1"/>
    <property type="molecule type" value="Genomic_DNA"/>
</dbReference>
<gene>
    <name evidence="1" type="ORF">APLA_LOCUS16223</name>
</gene>
<name>A0A8S1BFM4_ARCPL</name>